<dbReference type="GeneID" id="94427375"/>
<dbReference type="InterPro" id="IPR001849">
    <property type="entry name" value="PH_domain"/>
</dbReference>
<dbReference type="InterPro" id="IPR011993">
    <property type="entry name" value="PH-like_dom_sf"/>
</dbReference>
<feature type="region of interest" description="Disordered" evidence="2">
    <location>
        <begin position="15"/>
        <end position="114"/>
    </location>
</feature>
<feature type="region of interest" description="Disordered" evidence="2">
    <location>
        <begin position="1312"/>
        <end position="1386"/>
    </location>
</feature>
<evidence type="ECO:0000313" key="5">
    <source>
        <dbReference type="Proteomes" id="UP000221165"/>
    </source>
</evidence>
<gene>
    <name evidence="4" type="ORF">CSUI_003969</name>
</gene>
<feature type="compositionally biased region" description="Basic and acidic residues" evidence="2">
    <location>
        <begin position="477"/>
        <end position="489"/>
    </location>
</feature>
<feature type="coiled-coil region" evidence="1">
    <location>
        <begin position="904"/>
        <end position="1026"/>
    </location>
</feature>
<evidence type="ECO:0000256" key="2">
    <source>
        <dbReference type="SAM" id="MobiDB-lite"/>
    </source>
</evidence>
<dbReference type="PROSITE" id="PS50003">
    <property type="entry name" value="PH_DOMAIN"/>
    <property type="match status" value="1"/>
</dbReference>
<dbReference type="RefSeq" id="XP_067923863.1">
    <property type="nucleotide sequence ID" value="XM_068064164.1"/>
</dbReference>
<feature type="coiled-coil region" evidence="1">
    <location>
        <begin position="1063"/>
        <end position="1111"/>
    </location>
</feature>
<feature type="compositionally biased region" description="Low complexity" evidence="2">
    <location>
        <begin position="39"/>
        <end position="52"/>
    </location>
</feature>
<name>A0A2C6L3J0_9APIC</name>
<comment type="caution">
    <text evidence="4">The sequence shown here is derived from an EMBL/GenBank/DDBJ whole genome shotgun (WGS) entry which is preliminary data.</text>
</comment>
<feature type="region of interest" description="Disordered" evidence="2">
    <location>
        <begin position="293"/>
        <end position="326"/>
    </location>
</feature>
<dbReference type="Proteomes" id="UP000221165">
    <property type="component" value="Unassembled WGS sequence"/>
</dbReference>
<feature type="compositionally biased region" description="Basic and acidic residues" evidence="2">
    <location>
        <begin position="412"/>
        <end position="428"/>
    </location>
</feature>
<protein>
    <recommendedName>
        <fullName evidence="3">PH domain-containing protein</fullName>
    </recommendedName>
</protein>
<proteinExistence type="predicted"/>
<feature type="region of interest" description="Disordered" evidence="2">
    <location>
        <begin position="694"/>
        <end position="724"/>
    </location>
</feature>
<feature type="compositionally biased region" description="Basic and acidic residues" evidence="2">
    <location>
        <begin position="1349"/>
        <end position="1358"/>
    </location>
</feature>
<evidence type="ECO:0000259" key="3">
    <source>
        <dbReference type="PROSITE" id="PS50003"/>
    </source>
</evidence>
<sequence>MEPNVSWLPLSREARLTPSCPKPEGVTGPQEFLARDGRSAASASSRVTVTVTRPRHSGAALPVPQEASPRLEGRAGAGGTSREGADTPGTSLAVTRVGAPHASGTASSGDREQGIQRLRQAVLQSRAVVASRWGISSDGGRGAVAGDVELPSEPSHPEEGSAVPVVRVVSECEKSKSAVTQPSEDSPPKKSVPKMPPAAAQTTPQQLLVLKVKKKQPLHGKKGVLKRVALPAGPTRHVSISDLQNTAAEELPVKSVSGATDSGSKGSSGALFSSRPSFLLRFPSNLSDGDADDLNLTASGFLSSSYSPSESPEKSFDLPSSSSPEYVSSLDSFKMFRTLPKLPVQVGSPEQLKSQAPAPPRLSAQSSPGGLSLELQGQARSLPKPSGQARSQLCSSGGEPDTPTRVVPSSEKGTEGRQAEGEKAEPRLGKTVSIVPGRSSGSAGKRLSSRVLSGAVKQREQGDHSSDNVSEAASAKRSVESKAVEDDASRVSSGASGVDVSSKFATRTESAETKQLAKTAAFKRKQKKTRFVNDTSEPVPGVDPRVEELAAEEDFDRNIVADLDTVVFDDRLSPAVARLRQERLELARWVRRLREGRGHAETRDLRPEIYPKTRGVEAGDAALAANYVRDDFEPRLEVPLEPRGDGMEEILAKEAQMPSTAVWQLEQIKKANHLRLAQQQRHIGLLQKALRKAQREAKQASRTAEGEEDTSSDESGSDMSPREAERAILQEQCATLLERVHLEADSKDAYKRAVFAIQGQKDRTVEKYRALRDRLNAAHTVTRVEQAKREEEQENVEDLRDRLERKVEMLKKVTSTSEQYEFQLLKLQQRYEELARYLLEAQEKVSSYQEGLREARSNFEHEVALLQIEKSKTSRLSQRVKEQEKFIGRMEITLRIERDKVLSREKTIQDLREALEEKDQLLIEARDEVHQERERLASEQRQHEHSRVQIANLQQECLNREKDVELLRAQRNIAVEQDEAIERLADDFRLLLESSREQSTSMEQVLDEVEDRRQKALLLLHKALQKLGTTGTGGTTKTGDAAQASVDTLAAMQKLEADRSAELDTLRAIRDRLQKEIEEQRTVMQRLADENREALSENSDLKKRLATSKKREADLLDDIDNLSSRIHHLTERAISLFPAQGRTGSDSVVSAIRQMQKGGTFEKWHAAKKKITMKFIKLNKKNQLVWTAEKLGSMSTAKAINLSEIASVEFGTQSSACRARMEVARARDQEILPWRCFAIYTPRVSYLFTAPDDEVAAAWVVGLGRLVAASSTAPNITSRRELCLKRAKMKLAHYCEQRGISQVKMWKDALAAAAKSMPRSHGPESTSHRKSTSQHRSAPARSPSRPRRSSTDEVEGRRTIFRMTSAEKRTLMETGVAKQAPDAQPG</sequence>
<accession>A0A2C6L3J0</accession>
<evidence type="ECO:0000256" key="1">
    <source>
        <dbReference type="SAM" id="Coils"/>
    </source>
</evidence>
<feature type="compositionally biased region" description="Low complexity" evidence="2">
    <location>
        <begin position="490"/>
        <end position="502"/>
    </location>
</feature>
<dbReference type="SMART" id="SM00233">
    <property type="entry name" value="PH"/>
    <property type="match status" value="1"/>
</dbReference>
<dbReference type="VEuPathDB" id="ToxoDB:CSUI_003969"/>
<dbReference type="SUPFAM" id="SSF50729">
    <property type="entry name" value="PH domain-like"/>
    <property type="match status" value="1"/>
</dbReference>
<dbReference type="OrthoDB" id="331563at2759"/>
<feature type="region of interest" description="Disordered" evidence="2">
    <location>
        <begin position="233"/>
        <end position="273"/>
    </location>
</feature>
<feature type="compositionally biased region" description="Acidic residues" evidence="2">
    <location>
        <begin position="706"/>
        <end position="716"/>
    </location>
</feature>
<feature type="region of interest" description="Disordered" evidence="2">
    <location>
        <begin position="347"/>
        <end position="511"/>
    </location>
</feature>
<feature type="coiled-coil region" evidence="1">
    <location>
        <begin position="782"/>
        <end position="858"/>
    </location>
</feature>
<dbReference type="Gene3D" id="2.30.29.30">
    <property type="entry name" value="Pleckstrin-homology domain (PH domain)/Phosphotyrosine-binding domain (PTB)"/>
    <property type="match status" value="1"/>
</dbReference>
<dbReference type="EMBL" id="MIGC01001789">
    <property type="protein sequence ID" value="PHJ22186.1"/>
    <property type="molecule type" value="Genomic_DNA"/>
</dbReference>
<feature type="compositionally biased region" description="Basic and acidic residues" evidence="2">
    <location>
        <begin position="457"/>
        <end position="466"/>
    </location>
</feature>
<organism evidence="4 5">
    <name type="scientific">Cystoisospora suis</name>
    <dbReference type="NCBI Taxonomy" id="483139"/>
    <lineage>
        <taxon>Eukaryota</taxon>
        <taxon>Sar</taxon>
        <taxon>Alveolata</taxon>
        <taxon>Apicomplexa</taxon>
        <taxon>Conoidasida</taxon>
        <taxon>Coccidia</taxon>
        <taxon>Eucoccidiorida</taxon>
        <taxon>Eimeriorina</taxon>
        <taxon>Sarcocystidae</taxon>
        <taxon>Cystoisospora</taxon>
    </lineage>
</organism>
<keyword evidence="1" id="KW-0175">Coiled coil</keyword>
<reference evidence="4 5" key="1">
    <citation type="journal article" date="2017" name="Int. J. Parasitol.">
        <title>The genome of the protozoan parasite Cystoisospora suis and a reverse vaccinology approach to identify vaccine candidates.</title>
        <authorList>
            <person name="Palmieri N."/>
            <person name="Shrestha A."/>
            <person name="Ruttkowski B."/>
            <person name="Beck T."/>
            <person name="Vogl C."/>
            <person name="Tomley F."/>
            <person name="Blake D.P."/>
            <person name="Joachim A."/>
        </authorList>
    </citation>
    <scope>NUCLEOTIDE SEQUENCE [LARGE SCALE GENOMIC DNA]</scope>
    <source>
        <strain evidence="4 5">Wien I</strain>
    </source>
</reference>
<feature type="region of interest" description="Disordered" evidence="2">
    <location>
        <begin position="135"/>
        <end position="204"/>
    </location>
</feature>
<evidence type="ECO:0000313" key="4">
    <source>
        <dbReference type="EMBL" id="PHJ22186.1"/>
    </source>
</evidence>
<feature type="compositionally biased region" description="Polar residues" evidence="2">
    <location>
        <begin position="257"/>
        <end position="273"/>
    </location>
</feature>
<feature type="domain" description="PH" evidence="3">
    <location>
        <begin position="1154"/>
        <end position="1268"/>
    </location>
</feature>
<keyword evidence="5" id="KW-1185">Reference proteome</keyword>